<dbReference type="REBASE" id="138435">
    <property type="entry name" value="M.Dfa45958ORF8010P"/>
</dbReference>
<keyword evidence="10" id="KW-1185">Reference proteome</keyword>
<feature type="active site" evidence="7">
    <location>
        <position position="72"/>
    </location>
</feature>
<evidence type="ECO:0000256" key="2">
    <source>
        <dbReference type="ARBA" id="ARBA00022603"/>
    </source>
</evidence>
<evidence type="ECO:0000256" key="4">
    <source>
        <dbReference type="ARBA" id="ARBA00022691"/>
    </source>
</evidence>
<dbReference type="InterPro" id="IPR029063">
    <property type="entry name" value="SAM-dependent_MTases_sf"/>
</dbReference>
<evidence type="ECO:0000256" key="7">
    <source>
        <dbReference type="PROSITE-ProRule" id="PRU01016"/>
    </source>
</evidence>
<dbReference type="NCBIfam" id="TIGR00675">
    <property type="entry name" value="dcm"/>
    <property type="match status" value="1"/>
</dbReference>
<evidence type="ECO:0000256" key="1">
    <source>
        <dbReference type="ARBA" id="ARBA00011975"/>
    </source>
</evidence>
<dbReference type="EC" id="2.1.1.37" evidence="1"/>
<evidence type="ECO:0000313" key="10">
    <source>
        <dbReference type="Proteomes" id="UP000069241"/>
    </source>
</evidence>
<comment type="similarity">
    <text evidence="7 8">Belongs to the class I-like SAM-binding methyltransferase superfamily. C5-methyltransferase family.</text>
</comment>
<accession>A0A0X8JJS4</accession>
<comment type="catalytic activity">
    <reaction evidence="6">
        <text>a 2'-deoxycytidine in DNA + S-adenosyl-L-methionine = a 5-methyl-2'-deoxycytidine in DNA + S-adenosyl-L-homocysteine + H(+)</text>
        <dbReference type="Rhea" id="RHEA:13681"/>
        <dbReference type="Rhea" id="RHEA-COMP:11369"/>
        <dbReference type="Rhea" id="RHEA-COMP:11370"/>
        <dbReference type="ChEBI" id="CHEBI:15378"/>
        <dbReference type="ChEBI" id="CHEBI:57856"/>
        <dbReference type="ChEBI" id="CHEBI:59789"/>
        <dbReference type="ChEBI" id="CHEBI:85452"/>
        <dbReference type="ChEBI" id="CHEBI:85454"/>
        <dbReference type="EC" id="2.1.1.37"/>
    </reaction>
</comment>
<keyword evidence="4 7" id="KW-0949">S-adenosyl-L-methionine</keyword>
<dbReference type="KEGG" id="dfi:AXF13_08010"/>
<dbReference type="InterPro" id="IPR001525">
    <property type="entry name" value="C5_MeTfrase"/>
</dbReference>
<organism evidence="9 10">
    <name type="scientific">Desulfovibrio fairfieldensis</name>
    <dbReference type="NCBI Taxonomy" id="44742"/>
    <lineage>
        <taxon>Bacteria</taxon>
        <taxon>Pseudomonadati</taxon>
        <taxon>Thermodesulfobacteriota</taxon>
        <taxon>Desulfovibrionia</taxon>
        <taxon>Desulfovibrionales</taxon>
        <taxon>Desulfovibrionaceae</taxon>
        <taxon>Desulfovibrio</taxon>
    </lineage>
</organism>
<protein>
    <recommendedName>
        <fullName evidence="1">DNA (cytosine-5-)-methyltransferase</fullName>
        <ecNumber evidence="1">2.1.1.37</ecNumber>
    </recommendedName>
</protein>
<evidence type="ECO:0000256" key="8">
    <source>
        <dbReference type="RuleBase" id="RU000416"/>
    </source>
</evidence>
<evidence type="ECO:0000256" key="6">
    <source>
        <dbReference type="ARBA" id="ARBA00047422"/>
    </source>
</evidence>
<dbReference type="PROSITE" id="PS51679">
    <property type="entry name" value="SAM_MT_C5"/>
    <property type="match status" value="1"/>
</dbReference>
<dbReference type="RefSeq" id="WP_062252412.1">
    <property type="nucleotide sequence ID" value="NZ_CP014229.1"/>
</dbReference>
<dbReference type="PANTHER" id="PTHR10629">
    <property type="entry name" value="CYTOSINE-SPECIFIC METHYLTRANSFERASE"/>
    <property type="match status" value="1"/>
</dbReference>
<dbReference type="PRINTS" id="PR00105">
    <property type="entry name" value="C5METTRFRASE"/>
</dbReference>
<dbReference type="EMBL" id="CP014229">
    <property type="protein sequence ID" value="AMD90067.1"/>
    <property type="molecule type" value="Genomic_DNA"/>
</dbReference>
<proteinExistence type="inferred from homology"/>
<dbReference type="GO" id="GO:0003677">
    <property type="term" value="F:DNA binding"/>
    <property type="evidence" value="ECO:0007669"/>
    <property type="project" value="TreeGrafter"/>
</dbReference>
<dbReference type="Gene3D" id="3.40.50.150">
    <property type="entry name" value="Vaccinia Virus protein VP39"/>
    <property type="match status" value="1"/>
</dbReference>
<evidence type="ECO:0000256" key="5">
    <source>
        <dbReference type="ARBA" id="ARBA00022747"/>
    </source>
</evidence>
<gene>
    <name evidence="9" type="ORF">AXF13_08010</name>
</gene>
<dbReference type="GO" id="GO:0032259">
    <property type="term" value="P:methylation"/>
    <property type="evidence" value="ECO:0007669"/>
    <property type="project" value="UniProtKB-KW"/>
</dbReference>
<evidence type="ECO:0000256" key="3">
    <source>
        <dbReference type="ARBA" id="ARBA00022679"/>
    </source>
</evidence>
<dbReference type="SUPFAM" id="SSF53335">
    <property type="entry name" value="S-adenosyl-L-methionine-dependent methyltransferases"/>
    <property type="match status" value="1"/>
</dbReference>
<keyword evidence="2 7" id="KW-0489">Methyltransferase</keyword>
<dbReference type="GO" id="GO:0003886">
    <property type="term" value="F:DNA (cytosine-5-)-methyltransferase activity"/>
    <property type="evidence" value="ECO:0007669"/>
    <property type="project" value="UniProtKB-EC"/>
</dbReference>
<evidence type="ECO:0000313" key="9">
    <source>
        <dbReference type="EMBL" id="AMD90067.1"/>
    </source>
</evidence>
<keyword evidence="3 7" id="KW-0808">Transferase</keyword>
<reference evidence="10" key="1">
    <citation type="submission" date="2016-02" db="EMBL/GenBank/DDBJ databases">
        <authorList>
            <person name="Holder M.E."/>
            <person name="Ajami N.J."/>
            <person name="Petrosino J.F."/>
        </authorList>
    </citation>
    <scope>NUCLEOTIDE SEQUENCE [LARGE SCALE GENOMIC DNA]</scope>
    <source>
        <strain evidence="10">CCUG 45958</strain>
    </source>
</reference>
<dbReference type="GO" id="GO:0009307">
    <property type="term" value="P:DNA restriction-modification system"/>
    <property type="evidence" value="ECO:0007669"/>
    <property type="project" value="UniProtKB-KW"/>
</dbReference>
<dbReference type="AlphaFoldDB" id="A0A0X8JJS4"/>
<dbReference type="GO" id="GO:0044027">
    <property type="term" value="P:negative regulation of gene expression via chromosomal CpG island methylation"/>
    <property type="evidence" value="ECO:0007669"/>
    <property type="project" value="TreeGrafter"/>
</dbReference>
<sequence length="284" mass="30737">MLTVGSLFSGAGLCDLGLTWAGFKHLFFCECDPYCRAVLNRHWPGIPIIEDVKTLTNARVPQADVLCGGFPCQDVSLGGKREGIKEGTRSGLWSEYARIIAEMRPRYAIIENVPGLLSKGLEIVLGDLAGCGYDAEWDIVPAAAAGAPHLRERLFIVAYPNSGRAHQVRTLATLPRNLGNGQSSEILHDWLGIRFDRKTKSGALSAYPGPIFYRVDDGAAQNLDTLPRPVAGARKTFWTSRAQAKAWVPVMRALANGILPHQAYAIGACILEAESLTVGSPPRS</sequence>
<dbReference type="InterPro" id="IPR050390">
    <property type="entry name" value="C5-Methyltransferase"/>
</dbReference>
<dbReference type="STRING" id="44742.AXF13_08010"/>
<dbReference type="Proteomes" id="UP000069241">
    <property type="component" value="Chromosome"/>
</dbReference>
<dbReference type="Pfam" id="PF00145">
    <property type="entry name" value="DNA_methylase"/>
    <property type="match status" value="1"/>
</dbReference>
<keyword evidence="5" id="KW-0680">Restriction system</keyword>
<dbReference type="PANTHER" id="PTHR10629:SF52">
    <property type="entry name" value="DNA (CYTOSINE-5)-METHYLTRANSFERASE 1"/>
    <property type="match status" value="1"/>
</dbReference>
<name>A0A0X8JJS4_9BACT</name>